<dbReference type="PANTHER" id="PTHR43424:SF1">
    <property type="entry name" value="LOCUS PUTATIVE PROTEIN 1-RELATED"/>
    <property type="match status" value="1"/>
</dbReference>
<dbReference type="CDD" id="cd13128">
    <property type="entry name" value="MATE_Wzx_like"/>
    <property type="match status" value="1"/>
</dbReference>
<feature type="transmembrane region" description="Helical" evidence="5">
    <location>
        <begin position="295"/>
        <end position="318"/>
    </location>
</feature>
<dbReference type="AlphaFoldDB" id="A0A432XWX6"/>
<feature type="transmembrane region" description="Helical" evidence="5">
    <location>
        <begin position="145"/>
        <end position="164"/>
    </location>
</feature>
<evidence type="ECO:0000256" key="2">
    <source>
        <dbReference type="ARBA" id="ARBA00022692"/>
    </source>
</evidence>
<dbReference type="InterPro" id="IPR052556">
    <property type="entry name" value="PolySynth_Transporter"/>
</dbReference>
<dbReference type="PANTHER" id="PTHR43424">
    <property type="entry name" value="LOCUS PUTATIVE PROTEIN 1-RELATED"/>
    <property type="match status" value="1"/>
</dbReference>
<keyword evidence="7" id="KW-1185">Reference proteome</keyword>
<reference evidence="7" key="1">
    <citation type="journal article" date="2018" name="Front. Microbiol.">
        <title>Genome-Based Analysis Reveals the Taxonomy and Diversity of the Family Idiomarinaceae.</title>
        <authorList>
            <person name="Liu Y."/>
            <person name="Lai Q."/>
            <person name="Shao Z."/>
        </authorList>
    </citation>
    <scope>NUCLEOTIDE SEQUENCE [LARGE SCALE GENOMIC DNA]</scope>
    <source>
        <strain evidence="7">BH195</strain>
    </source>
</reference>
<feature type="transmembrane region" description="Helical" evidence="5">
    <location>
        <begin position="257"/>
        <end position="274"/>
    </location>
</feature>
<dbReference type="EMBL" id="PIPW01000002">
    <property type="protein sequence ID" value="RUO53163.1"/>
    <property type="molecule type" value="Genomic_DNA"/>
</dbReference>
<feature type="transmembrane region" description="Helical" evidence="5">
    <location>
        <begin position="43"/>
        <end position="64"/>
    </location>
</feature>
<accession>A0A432XWX6</accession>
<evidence type="ECO:0000313" key="6">
    <source>
        <dbReference type="EMBL" id="RUO53163.1"/>
    </source>
</evidence>
<evidence type="ECO:0000256" key="4">
    <source>
        <dbReference type="ARBA" id="ARBA00023136"/>
    </source>
</evidence>
<dbReference type="InterPro" id="IPR002797">
    <property type="entry name" value="Polysacc_synth"/>
</dbReference>
<feature type="transmembrane region" description="Helical" evidence="5">
    <location>
        <begin position="383"/>
        <end position="406"/>
    </location>
</feature>
<proteinExistence type="predicted"/>
<feature type="transmembrane region" description="Helical" evidence="5">
    <location>
        <begin position="324"/>
        <end position="345"/>
    </location>
</feature>
<keyword evidence="4 5" id="KW-0472">Membrane</keyword>
<feature type="transmembrane region" description="Helical" evidence="5">
    <location>
        <begin position="111"/>
        <end position="133"/>
    </location>
</feature>
<comment type="caution">
    <text evidence="6">The sequence shown here is derived from an EMBL/GenBank/DDBJ whole genome shotgun (WGS) entry which is preliminary data.</text>
</comment>
<evidence type="ECO:0000256" key="1">
    <source>
        <dbReference type="ARBA" id="ARBA00004141"/>
    </source>
</evidence>
<dbReference type="Pfam" id="PF01943">
    <property type="entry name" value="Polysacc_synt"/>
    <property type="match status" value="1"/>
</dbReference>
<gene>
    <name evidence="6" type="ORF">CWI69_09080</name>
</gene>
<dbReference type="OrthoDB" id="103403at2"/>
<dbReference type="GO" id="GO:0016020">
    <property type="term" value="C:membrane"/>
    <property type="evidence" value="ECO:0007669"/>
    <property type="project" value="UniProtKB-SubCell"/>
</dbReference>
<dbReference type="Proteomes" id="UP000287198">
    <property type="component" value="Unassembled WGS sequence"/>
</dbReference>
<name>A0A432XWX6_9GAMM</name>
<feature type="transmembrane region" description="Helical" evidence="5">
    <location>
        <begin position="85"/>
        <end position="105"/>
    </location>
</feature>
<feature type="transmembrane region" description="Helical" evidence="5">
    <location>
        <begin position="357"/>
        <end position="377"/>
    </location>
</feature>
<keyword evidence="2 5" id="KW-0812">Transmembrane</keyword>
<evidence type="ECO:0000256" key="5">
    <source>
        <dbReference type="SAM" id="Phobius"/>
    </source>
</evidence>
<organism evidence="6 7">
    <name type="scientific">Pseudidiomarina halophila</name>
    <dbReference type="NCBI Taxonomy" id="1449799"/>
    <lineage>
        <taxon>Bacteria</taxon>
        <taxon>Pseudomonadati</taxon>
        <taxon>Pseudomonadota</taxon>
        <taxon>Gammaproteobacteria</taxon>
        <taxon>Alteromonadales</taxon>
        <taxon>Idiomarinaceae</taxon>
        <taxon>Pseudidiomarina</taxon>
    </lineage>
</organism>
<sequence>MTRAVVANASWMMIERVFTMAVNLAVTLWLARSLGPEVFGQLAYVLAAVTLVLPLAALGVNDVVTRELVEARYEPKQVMATTLGMRLLGAVLGLGVLLAWVLLASDLTLEARMALAVLALASVTQAVQVVRFYFQARLAHKAVSLVRGAVVLASGIAKVVVAWWTQDLFWIAVVFAAEYVVADGGLLLLYRQATRAWLGLRDFSLSYARLLFRQTGWLVLSGVAAAIYLKIDQIMLGHMTTDEILGQYALAARLSEAWYFLAVAIVSSYFTVLMKHREKRPQWFTARVQHLLDAMLLLALSIAVVVSLAAPVLVPWLFGAEYQASAAILTLHIWAGVFVFMRAVASKWLLSLRYTRFSLVTHGAGAILNVLANLWLIPRYGGMGAALATVMAYAAAGYFSFWLSAATRPMAWQMTRALLLPLTLGARYWHHLRFK</sequence>
<protein>
    <submittedName>
        <fullName evidence="6">Uncharacterized protein</fullName>
    </submittedName>
</protein>
<feature type="transmembrane region" description="Helical" evidence="5">
    <location>
        <begin position="170"/>
        <end position="190"/>
    </location>
</feature>
<keyword evidence="3 5" id="KW-1133">Transmembrane helix</keyword>
<comment type="subcellular location">
    <subcellularLocation>
        <location evidence="1">Membrane</location>
        <topology evidence="1">Multi-pass membrane protein</topology>
    </subcellularLocation>
</comment>
<feature type="transmembrane region" description="Helical" evidence="5">
    <location>
        <begin position="210"/>
        <end position="229"/>
    </location>
</feature>
<dbReference type="RefSeq" id="WP_126763870.1">
    <property type="nucleotide sequence ID" value="NZ_JBHLTZ010000012.1"/>
</dbReference>
<evidence type="ECO:0000313" key="7">
    <source>
        <dbReference type="Proteomes" id="UP000287198"/>
    </source>
</evidence>
<evidence type="ECO:0000256" key="3">
    <source>
        <dbReference type="ARBA" id="ARBA00022989"/>
    </source>
</evidence>